<comment type="similarity">
    <text evidence="4">Belongs to the etk/wzc family.</text>
</comment>
<keyword evidence="7" id="KW-0997">Cell inner membrane</keyword>
<accession>A0ABS1T895</accession>
<dbReference type="Gene3D" id="3.40.50.300">
    <property type="entry name" value="P-loop containing nucleotide triphosphate hydrolases"/>
    <property type="match status" value="1"/>
</dbReference>
<evidence type="ECO:0000256" key="9">
    <source>
        <dbReference type="ARBA" id="ARBA00022692"/>
    </source>
</evidence>
<organism evidence="20 21">
    <name type="scientific">Clostridium rhizosphaerae</name>
    <dbReference type="NCBI Taxonomy" id="2803861"/>
    <lineage>
        <taxon>Bacteria</taxon>
        <taxon>Bacillati</taxon>
        <taxon>Bacillota</taxon>
        <taxon>Clostridia</taxon>
        <taxon>Eubacteriales</taxon>
        <taxon>Clostridiaceae</taxon>
        <taxon>Clostridium</taxon>
    </lineage>
</organism>
<keyword evidence="11" id="KW-0418">Kinase</keyword>
<evidence type="ECO:0000256" key="12">
    <source>
        <dbReference type="ARBA" id="ARBA00022840"/>
    </source>
</evidence>
<dbReference type="PANTHER" id="PTHR32309:SF13">
    <property type="entry name" value="FERRIC ENTEROBACTIN TRANSPORT PROTEIN FEPE"/>
    <property type="match status" value="1"/>
</dbReference>
<feature type="transmembrane region" description="Helical" evidence="17">
    <location>
        <begin position="170"/>
        <end position="191"/>
    </location>
</feature>
<evidence type="ECO:0000256" key="6">
    <source>
        <dbReference type="ARBA" id="ARBA00022475"/>
    </source>
</evidence>
<dbReference type="Pfam" id="PF02706">
    <property type="entry name" value="Wzz"/>
    <property type="match status" value="1"/>
</dbReference>
<dbReference type="InterPro" id="IPR025669">
    <property type="entry name" value="AAA_dom"/>
</dbReference>
<dbReference type="SUPFAM" id="SSF52540">
    <property type="entry name" value="P-loop containing nucleoside triphosphate hydrolases"/>
    <property type="match status" value="1"/>
</dbReference>
<gene>
    <name evidence="20" type="ORF">JK636_04355</name>
</gene>
<dbReference type="RefSeq" id="WP_202747614.1">
    <property type="nucleotide sequence ID" value="NZ_JAESWC010000002.1"/>
</dbReference>
<evidence type="ECO:0000256" key="8">
    <source>
        <dbReference type="ARBA" id="ARBA00022679"/>
    </source>
</evidence>
<feature type="transmembrane region" description="Helical" evidence="17">
    <location>
        <begin position="14"/>
        <end position="36"/>
    </location>
</feature>
<dbReference type="EMBL" id="JAESWC010000002">
    <property type="protein sequence ID" value="MBL4934987.1"/>
    <property type="molecule type" value="Genomic_DNA"/>
</dbReference>
<evidence type="ECO:0000256" key="17">
    <source>
        <dbReference type="SAM" id="Phobius"/>
    </source>
</evidence>
<evidence type="ECO:0000256" key="2">
    <source>
        <dbReference type="ARBA" id="ARBA00006683"/>
    </source>
</evidence>
<dbReference type="CDD" id="cd05387">
    <property type="entry name" value="BY-kinase"/>
    <property type="match status" value="1"/>
</dbReference>
<keyword evidence="6" id="KW-1003">Cell membrane</keyword>
<evidence type="ECO:0000256" key="15">
    <source>
        <dbReference type="ARBA" id="ARBA00023137"/>
    </source>
</evidence>
<reference evidence="20 21" key="1">
    <citation type="submission" date="2021-01" db="EMBL/GenBank/DDBJ databases">
        <title>Genome public.</title>
        <authorList>
            <person name="Liu C."/>
            <person name="Sun Q."/>
        </authorList>
    </citation>
    <scope>NUCLEOTIDE SEQUENCE [LARGE SCALE GENOMIC DNA]</scope>
    <source>
        <strain evidence="20 21">YIM B02515</strain>
    </source>
</reference>
<evidence type="ECO:0000256" key="7">
    <source>
        <dbReference type="ARBA" id="ARBA00022519"/>
    </source>
</evidence>
<protein>
    <recommendedName>
        <fullName evidence="5">non-specific protein-tyrosine kinase</fullName>
        <ecNumber evidence="5">2.7.10.2</ecNumber>
    </recommendedName>
</protein>
<keyword evidence="14 17" id="KW-0472">Membrane</keyword>
<evidence type="ECO:0000256" key="10">
    <source>
        <dbReference type="ARBA" id="ARBA00022741"/>
    </source>
</evidence>
<evidence type="ECO:0000259" key="18">
    <source>
        <dbReference type="Pfam" id="PF02706"/>
    </source>
</evidence>
<keyword evidence="15" id="KW-0829">Tyrosine-protein kinase</keyword>
<dbReference type="InterPro" id="IPR005702">
    <property type="entry name" value="Wzc-like_C"/>
</dbReference>
<sequence>MELREYLLILKKRWMLILVITFITTSSSAVFSFFIIKPMYKSDISVIIGKVGTDGKSQPVSYDDILMYQMLVKTYSGLASSRTVAEDVINKLKLKVTPEQFEKMITINSNSDTEFLNITVRSKDPEEAMLIANQLAKSLKEVSISVKKMDDVQILDPAQLPTAPDSPRPVFNISIAFFLGLAASIVLILLIEYLDNTVKTQEDIEKLARVPVIGIIPNEGETTEDKKLISIKAPKSLVSEAYRTLRTSIQFSSFDKKIETIVVTSSKQGEGKTTIVSNLAITTAQSGKKVLLIDCDLRRPRIYKKLGILNREGLTNIVAGERKKSECIRAMDLPNLHVITSGPIPPNPAEILGSIRMKNLLKELKEDFDMILIDTPPVLAVTDAQILSTLCDGVLLVACCGETDRNDLIRAKELIDKVGGKVLGAVINKASKEVKQYNSYY</sequence>
<dbReference type="InterPro" id="IPR050445">
    <property type="entry name" value="Bact_polysacc_biosynth/exp"/>
</dbReference>
<evidence type="ECO:0000256" key="13">
    <source>
        <dbReference type="ARBA" id="ARBA00022989"/>
    </source>
</evidence>
<comment type="caution">
    <text evidence="20">The sequence shown here is derived from an EMBL/GenBank/DDBJ whole genome shotgun (WGS) entry which is preliminary data.</text>
</comment>
<evidence type="ECO:0000256" key="16">
    <source>
        <dbReference type="ARBA" id="ARBA00051245"/>
    </source>
</evidence>
<keyword evidence="12" id="KW-0067">ATP-binding</keyword>
<dbReference type="InterPro" id="IPR027417">
    <property type="entry name" value="P-loop_NTPase"/>
</dbReference>
<feature type="domain" description="Polysaccharide chain length determinant N-terminal" evidence="18">
    <location>
        <begin position="2"/>
        <end position="92"/>
    </location>
</feature>
<comment type="similarity">
    <text evidence="2">Belongs to the CpsC/CapA family.</text>
</comment>
<proteinExistence type="inferred from homology"/>
<evidence type="ECO:0000256" key="14">
    <source>
        <dbReference type="ARBA" id="ARBA00023136"/>
    </source>
</evidence>
<dbReference type="Pfam" id="PF13614">
    <property type="entry name" value="AAA_31"/>
    <property type="match status" value="1"/>
</dbReference>
<keyword evidence="10" id="KW-0547">Nucleotide-binding</keyword>
<evidence type="ECO:0000256" key="3">
    <source>
        <dbReference type="ARBA" id="ARBA00007316"/>
    </source>
</evidence>
<dbReference type="EC" id="2.7.10.2" evidence="5"/>
<dbReference type="InterPro" id="IPR003856">
    <property type="entry name" value="LPS_length_determ_N"/>
</dbReference>
<keyword evidence="8 20" id="KW-0808">Transferase</keyword>
<keyword evidence="21" id="KW-1185">Reference proteome</keyword>
<comment type="catalytic activity">
    <reaction evidence="16">
        <text>L-tyrosyl-[protein] + ATP = O-phospho-L-tyrosyl-[protein] + ADP + H(+)</text>
        <dbReference type="Rhea" id="RHEA:10596"/>
        <dbReference type="Rhea" id="RHEA-COMP:10136"/>
        <dbReference type="Rhea" id="RHEA-COMP:20101"/>
        <dbReference type="ChEBI" id="CHEBI:15378"/>
        <dbReference type="ChEBI" id="CHEBI:30616"/>
        <dbReference type="ChEBI" id="CHEBI:46858"/>
        <dbReference type="ChEBI" id="CHEBI:61978"/>
        <dbReference type="ChEBI" id="CHEBI:456216"/>
        <dbReference type="EC" id="2.7.10.2"/>
    </reaction>
</comment>
<name>A0ABS1T895_9CLOT</name>
<evidence type="ECO:0000256" key="5">
    <source>
        <dbReference type="ARBA" id="ARBA00011903"/>
    </source>
</evidence>
<comment type="similarity">
    <text evidence="3">Belongs to the CpsD/CapB family.</text>
</comment>
<keyword evidence="9 17" id="KW-0812">Transmembrane</keyword>
<keyword evidence="13 17" id="KW-1133">Transmembrane helix</keyword>
<dbReference type="PANTHER" id="PTHR32309">
    <property type="entry name" value="TYROSINE-PROTEIN KINASE"/>
    <property type="match status" value="1"/>
</dbReference>
<evidence type="ECO:0000256" key="4">
    <source>
        <dbReference type="ARBA" id="ARBA00008883"/>
    </source>
</evidence>
<dbReference type="GO" id="GO:0004715">
    <property type="term" value="F:non-membrane spanning protein tyrosine kinase activity"/>
    <property type="evidence" value="ECO:0007669"/>
    <property type="project" value="UniProtKB-EC"/>
</dbReference>
<evidence type="ECO:0000259" key="19">
    <source>
        <dbReference type="Pfam" id="PF13614"/>
    </source>
</evidence>
<feature type="domain" description="AAA" evidence="19">
    <location>
        <begin position="259"/>
        <end position="400"/>
    </location>
</feature>
<evidence type="ECO:0000256" key="1">
    <source>
        <dbReference type="ARBA" id="ARBA00004429"/>
    </source>
</evidence>
<comment type="subcellular location">
    <subcellularLocation>
        <location evidence="1">Cell inner membrane</location>
        <topology evidence="1">Multi-pass membrane protein</topology>
    </subcellularLocation>
</comment>
<dbReference type="Proteomes" id="UP000632377">
    <property type="component" value="Unassembled WGS sequence"/>
</dbReference>
<evidence type="ECO:0000256" key="11">
    <source>
        <dbReference type="ARBA" id="ARBA00022777"/>
    </source>
</evidence>
<dbReference type="NCBIfam" id="TIGR01007">
    <property type="entry name" value="eps_fam"/>
    <property type="match status" value="1"/>
</dbReference>
<evidence type="ECO:0000313" key="20">
    <source>
        <dbReference type="EMBL" id="MBL4934987.1"/>
    </source>
</evidence>
<evidence type="ECO:0000313" key="21">
    <source>
        <dbReference type="Proteomes" id="UP000632377"/>
    </source>
</evidence>